<proteinExistence type="predicted"/>
<evidence type="ECO:0000313" key="2">
    <source>
        <dbReference type="Proteomes" id="UP000183920"/>
    </source>
</evidence>
<name>A0A0G4PZW3_9GAMM</name>
<dbReference type="EMBL" id="CVRY01000001">
    <property type="protein sequence ID" value="CRL59078.1"/>
    <property type="molecule type" value="Genomic_DNA"/>
</dbReference>
<protein>
    <submittedName>
        <fullName evidence="1">Uncharacterized protein</fullName>
    </submittedName>
</protein>
<sequence length="101" mass="11696">MHIKFKLIGEEYSPSIYGGYLIIYNNNVEVSIVCIPSLTISNDGNLFYSIIKDSCIYDEFGNEYDIDIILSVNKVIWRLVIETTDNSLRDKIKIEYQPTCF</sequence>
<dbReference type="AlphaFoldDB" id="A0A0G4PZW3"/>
<gene>
    <name evidence="1" type="ORF">BN1804_00251</name>
</gene>
<accession>A0A0G4PZW3</accession>
<organism evidence="1 2">
    <name type="scientific">Proteus penneri</name>
    <dbReference type="NCBI Taxonomy" id="102862"/>
    <lineage>
        <taxon>Bacteria</taxon>
        <taxon>Pseudomonadati</taxon>
        <taxon>Pseudomonadota</taxon>
        <taxon>Gammaproteobacteria</taxon>
        <taxon>Enterobacterales</taxon>
        <taxon>Morganellaceae</taxon>
        <taxon>Proteus</taxon>
    </lineage>
</organism>
<evidence type="ECO:0000313" key="1">
    <source>
        <dbReference type="EMBL" id="CRL59078.1"/>
    </source>
</evidence>
<dbReference type="Proteomes" id="UP000183920">
    <property type="component" value="Unassembled WGS sequence"/>
</dbReference>
<dbReference type="RefSeq" id="WP_072062676.1">
    <property type="nucleotide sequence ID" value="NZ_CVRY01000001.1"/>
</dbReference>
<reference evidence="2" key="1">
    <citation type="submission" date="2015-06" db="EMBL/GenBank/DDBJ databases">
        <authorList>
            <person name="Urmite Genomes"/>
        </authorList>
    </citation>
    <scope>NUCLEOTIDE SEQUENCE [LARGE SCALE GENOMIC DNA]</scope>
    <source>
        <strain evidence="2">CSUR P1867</strain>
    </source>
</reference>